<dbReference type="Proteomes" id="UP001201980">
    <property type="component" value="Unassembled WGS sequence"/>
</dbReference>
<dbReference type="InterPro" id="IPR011333">
    <property type="entry name" value="SKP1/BTB/POZ_sf"/>
</dbReference>
<name>A0AAD5WQS2_9PEZI</name>
<evidence type="ECO:0000313" key="2">
    <source>
        <dbReference type="EMBL" id="KAJ2896222.1"/>
    </source>
</evidence>
<dbReference type="Gene3D" id="3.30.710.10">
    <property type="entry name" value="Potassium Channel Kv1.1, Chain A"/>
    <property type="match status" value="1"/>
</dbReference>
<dbReference type="AlphaFoldDB" id="A0AAD5WQS2"/>
<dbReference type="Pfam" id="PF00651">
    <property type="entry name" value="BTB"/>
    <property type="match status" value="1"/>
</dbReference>
<dbReference type="EMBL" id="JAKWBI020000345">
    <property type="protein sequence ID" value="KAJ2896222.1"/>
    <property type="molecule type" value="Genomic_DNA"/>
</dbReference>
<evidence type="ECO:0000259" key="1">
    <source>
        <dbReference type="PROSITE" id="PS50097"/>
    </source>
</evidence>
<reference evidence="2" key="1">
    <citation type="submission" date="2022-07" db="EMBL/GenBank/DDBJ databases">
        <title>Draft genome sequence of Zalerion maritima ATCC 34329, a (micro)plastics degrading marine fungus.</title>
        <authorList>
            <person name="Paco A."/>
            <person name="Goncalves M.F.M."/>
            <person name="Rocha-Santos T.A.P."/>
            <person name="Alves A."/>
        </authorList>
    </citation>
    <scope>NUCLEOTIDE SEQUENCE</scope>
    <source>
        <strain evidence="2">ATCC 34329</strain>
    </source>
</reference>
<dbReference type="CDD" id="cd18186">
    <property type="entry name" value="BTB_POZ_ZBTB_KLHL-like"/>
    <property type="match status" value="1"/>
</dbReference>
<feature type="domain" description="BTB" evidence="1">
    <location>
        <begin position="14"/>
        <end position="83"/>
    </location>
</feature>
<evidence type="ECO:0000313" key="3">
    <source>
        <dbReference type="Proteomes" id="UP001201980"/>
    </source>
</evidence>
<sequence>MDPPSSSFNDELTSDLKVEVKDVRPDIERTFAVHKLMLSAKSAFMRAAIEHDPAASTMTIDGDPEAVEKMLSWMYEEDYTVYANRGNNKLVSPLVVHSEINNLAQRYQIHELEKLSRERFKAIFDAGPCGIAELMQLIDRVFIFHPRRLKPILKFEAGTEDEPGARDEPVPQIEEVEPTFEDIVQHHVRSHIKIYASATNPLFKEMCRLVPKFSAELIMGLVEDASLRPAALEKKYCQGNAAHMPECPSVGSDAIVYMIAVGGHIHDPTTDLLIYCRYCSAPFHIAEMHSHNGIKSEAI</sequence>
<keyword evidence="3" id="KW-1185">Reference proteome</keyword>
<protein>
    <recommendedName>
        <fullName evidence="1">BTB domain-containing protein</fullName>
    </recommendedName>
</protein>
<dbReference type="PROSITE" id="PS50097">
    <property type="entry name" value="BTB"/>
    <property type="match status" value="1"/>
</dbReference>
<dbReference type="SUPFAM" id="SSF54695">
    <property type="entry name" value="POZ domain"/>
    <property type="match status" value="1"/>
</dbReference>
<proteinExistence type="predicted"/>
<accession>A0AAD5WQS2</accession>
<gene>
    <name evidence="2" type="ORF">MKZ38_005751</name>
</gene>
<organism evidence="2 3">
    <name type="scientific">Zalerion maritima</name>
    <dbReference type="NCBI Taxonomy" id="339359"/>
    <lineage>
        <taxon>Eukaryota</taxon>
        <taxon>Fungi</taxon>
        <taxon>Dikarya</taxon>
        <taxon>Ascomycota</taxon>
        <taxon>Pezizomycotina</taxon>
        <taxon>Sordariomycetes</taxon>
        <taxon>Lulworthiomycetidae</taxon>
        <taxon>Lulworthiales</taxon>
        <taxon>Lulworthiaceae</taxon>
        <taxon>Zalerion</taxon>
    </lineage>
</organism>
<comment type="caution">
    <text evidence="2">The sequence shown here is derived from an EMBL/GenBank/DDBJ whole genome shotgun (WGS) entry which is preliminary data.</text>
</comment>
<dbReference type="InterPro" id="IPR000210">
    <property type="entry name" value="BTB/POZ_dom"/>
</dbReference>